<proteinExistence type="predicted"/>
<name>X6P892_RETFI</name>
<evidence type="ECO:0000313" key="2">
    <source>
        <dbReference type="Proteomes" id="UP000023152"/>
    </source>
</evidence>
<reference evidence="1 2" key="1">
    <citation type="journal article" date="2013" name="Curr. Biol.">
        <title>The Genome of the Foraminiferan Reticulomyxa filosa.</title>
        <authorList>
            <person name="Glockner G."/>
            <person name="Hulsmann N."/>
            <person name="Schleicher M."/>
            <person name="Noegel A.A."/>
            <person name="Eichinger L."/>
            <person name="Gallinger C."/>
            <person name="Pawlowski J."/>
            <person name="Sierra R."/>
            <person name="Euteneuer U."/>
            <person name="Pillet L."/>
            <person name="Moustafa A."/>
            <person name="Platzer M."/>
            <person name="Groth M."/>
            <person name="Szafranski K."/>
            <person name="Schliwa M."/>
        </authorList>
    </citation>
    <scope>NUCLEOTIDE SEQUENCE [LARGE SCALE GENOMIC DNA]</scope>
</reference>
<dbReference type="AlphaFoldDB" id="X6P892"/>
<protein>
    <submittedName>
        <fullName evidence="1">Uncharacterized protein</fullName>
    </submittedName>
</protein>
<evidence type="ECO:0000313" key="1">
    <source>
        <dbReference type="EMBL" id="ETO34294.1"/>
    </source>
</evidence>
<sequence>MVDDFFIEYLTKDFFSVDLVKQELDNFEIICSQKVSLANILVSIDGLIEDTFELFKVKSLREPKNPQGEKKVGTFQFFAKLLRRIDISGSARNDILLAENNFSKTLESSTKKIKPKLYQTTLPLFIPQNEIRINIEDEKTLQSTMARSNKKLKTNEKMEPIQTEEICKRAKEVTLTKTPKSPIIHERAMQFDTKDKTDTQNLVSPTNFSVHSHHTDLVCTILEYLFISFENQLQIFFFNRMKMTLMIYLTKA</sequence>
<organism evidence="1 2">
    <name type="scientific">Reticulomyxa filosa</name>
    <dbReference type="NCBI Taxonomy" id="46433"/>
    <lineage>
        <taxon>Eukaryota</taxon>
        <taxon>Sar</taxon>
        <taxon>Rhizaria</taxon>
        <taxon>Retaria</taxon>
        <taxon>Foraminifera</taxon>
        <taxon>Monothalamids</taxon>
        <taxon>Reticulomyxidae</taxon>
        <taxon>Reticulomyxa</taxon>
    </lineage>
</organism>
<dbReference type="Proteomes" id="UP000023152">
    <property type="component" value="Unassembled WGS sequence"/>
</dbReference>
<dbReference type="EMBL" id="ASPP01002699">
    <property type="protein sequence ID" value="ETO34294.1"/>
    <property type="molecule type" value="Genomic_DNA"/>
</dbReference>
<accession>X6P892</accession>
<gene>
    <name evidence="1" type="ORF">RFI_02805</name>
</gene>
<comment type="caution">
    <text evidence="1">The sequence shown here is derived from an EMBL/GenBank/DDBJ whole genome shotgun (WGS) entry which is preliminary data.</text>
</comment>
<keyword evidence="2" id="KW-1185">Reference proteome</keyword>